<evidence type="ECO:0000313" key="2">
    <source>
        <dbReference type="Proteomes" id="UP000002495"/>
    </source>
</evidence>
<dbReference type="EMBL" id="AE017125">
    <property type="protein sequence ID" value="AAP76710.1"/>
    <property type="molecule type" value="Genomic_DNA"/>
</dbReference>
<dbReference type="KEGG" id="hhe:HH_0113"/>
<protein>
    <submittedName>
        <fullName evidence="1">Uncharacterized protein</fullName>
    </submittedName>
</protein>
<gene>
    <name evidence="1" type="ordered locus">HH_0113</name>
</gene>
<evidence type="ECO:0000313" key="1">
    <source>
        <dbReference type="EMBL" id="AAP76710.1"/>
    </source>
</evidence>
<sequence>MWLLRFDNPLKASIKSMQRILSCNQFFEGGVAYPQAYLEFKDIAFMPKDVKYWFVPNTNTRFLDIICVLKKTYKMRVYIIKTLSYKERG</sequence>
<dbReference type="HOGENOM" id="CLU_2537906_0_0_7"/>
<keyword evidence="2" id="KW-1185">Reference proteome</keyword>
<proteinExistence type="predicted"/>
<dbReference type="AlphaFoldDB" id="Q7VJX9"/>
<dbReference type="STRING" id="235279.HH_0113"/>
<name>Q7VJX9_HELHP</name>
<reference evidence="1 2" key="1">
    <citation type="journal article" date="2003" name="Proc. Natl. Acad. Sci. U.S.A.">
        <title>The complete genome sequence of the carcinogenic bacterium Helicobacter hepaticus.</title>
        <authorList>
            <person name="Suerbaum S."/>
            <person name="Josenhans C."/>
            <person name="Sterzenbach T."/>
            <person name="Drescher B."/>
            <person name="Brandt P."/>
            <person name="Bell M."/>
            <person name="Droege M."/>
            <person name="Fartmann B."/>
            <person name="Fischer H.-P."/>
            <person name="Ge Z."/>
            <person name="Hoerster A."/>
            <person name="Holland R."/>
            <person name="Klein K."/>
            <person name="Koenig J."/>
            <person name="Macko L."/>
            <person name="Mendz G.L."/>
            <person name="Nyakatura G."/>
            <person name="Schauer D.B."/>
            <person name="Shen Z."/>
            <person name="Weber J."/>
            <person name="Frosch M."/>
            <person name="Fox J.G."/>
        </authorList>
    </citation>
    <scope>NUCLEOTIDE SEQUENCE [LARGE SCALE GENOMIC DNA]</scope>
    <source>
        <strain evidence="2">ATCC 51449 / 3B1</strain>
    </source>
</reference>
<dbReference type="Proteomes" id="UP000002495">
    <property type="component" value="Chromosome"/>
</dbReference>
<accession>Q7VJX9</accession>
<organism evidence="1 2">
    <name type="scientific">Helicobacter hepaticus (strain ATCC 51449 / 3B1)</name>
    <dbReference type="NCBI Taxonomy" id="235279"/>
    <lineage>
        <taxon>Bacteria</taxon>
        <taxon>Pseudomonadati</taxon>
        <taxon>Campylobacterota</taxon>
        <taxon>Epsilonproteobacteria</taxon>
        <taxon>Campylobacterales</taxon>
        <taxon>Helicobacteraceae</taxon>
        <taxon>Helicobacter</taxon>
    </lineage>
</organism>